<evidence type="ECO:0000313" key="1">
    <source>
        <dbReference type="EMBL" id="CAC5414182.1"/>
    </source>
</evidence>
<dbReference type="PANTHER" id="PTHR47018">
    <property type="entry name" value="CXC DOMAIN-CONTAINING PROTEIN-RELATED"/>
    <property type="match status" value="1"/>
</dbReference>
<keyword evidence="2" id="KW-1185">Reference proteome</keyword>
<reference evidence="1 2" key="1">
    <citation type="submission" date="2020-06" db="EMBL/GenBank/DDBJ databases">
        <authorList>
            <person name="Li R."/>
            <person name="Bekaert M."/>
        </authorList>
    </citation>
    <scope>NUCLEOTIDE SEQUENCE [LARGE SCALE GENOMIC DNA]</scope>
    <source>
        <strain evidence="2">wild</strain>
    </source>
</reference>
<dbReference type="EMBL" id="CACVKT020008335">
    <property type="protein sequence ID" value="CAC5414182.1"/>
    <property type="molecule type" value="Genomic_DNA"/>
</dbReference>
<evidence type="ECO:0000313" key="2">
    <source>
        <dbReference type="Proteomes" id="UP000507470"/>
    </source>
</evidence>
<proteinExistence type="predicted"/>
<dbReference type="Proteomes" id="UP000507470">
    <property type="component" value="Unassembled WGS sequence"/>
</dbReference>
<gene>
    <name evidence="1" type="ORF">MCOR_47020</name>
</gene>
<dbReference type="OrthoDB" id="6143200at2759"/>
<sequence length="435" mass="49656">MNFLGSIGNLMSNTGFKKMLELIYVPNAVTDILSGTAVARVFRGHMLVDTAQYSLLISEIFNIDVSKLLQEPHSTIDSTEMRKIDQLCSQLTSGELSVSEACESDILKNLEATVRRRIEILKQSRTTKLWLQYSEIVQVIRQFIKAERTGNWPLHFQSIQAMLPFFAASGHNLYTKTAYVYLMTMQSLDEDHPDVYASFINGNHVIRRSNRYWAGISSDLFIEQVLMRGMNTASGLTRGRGMTESQRSLWLMSMPACPEINQAMQDLSVVGYFSSEQHKDETRARQKKDTDDIQTLLTFLKSRNPFIEVESSLRNIETGVVADKTVNVHDAKKEPCIESIQKAGEQIFVALYGWLQEVETLDMLRYRNLASKVYVGNIYVQVHTLPPIADAAKLHCMRVYHQTQVWIGKSDKLDLKDWGWYVEENKLLPIRAILP</sequence>
<protein>
    <submittedName>
        <fullName evidence="1">Uncharacterized protein</fullName>
    </submittedName>
</protein>
<accession>A0A6J8E3Q0</accession>
<dbReference type="PANTHER" id="PTHR47018:SF3">
    <property type="entry name" value="MYCBP-ASSOCIATED PROTEIN"/>
    <property type="match status" value="1"/>
</dbReference>
<organism evidence="1 2">
    <name type="scientific">Mytilus coruscus</name>
    <name type="common">Sea mussel</name>
    <dbReference type="NCBI Taxonomy" id="42192"/>
    <lineage>
        <taxon>Eukaryota</taxon>
        <taxon>Metazoa</taxon>
        <taxon>Spiralia</taxon>
        <taxon>Lophotrochozoa</taxon>
        <taxon>Mollusca</taxon>
        <taxon>Bivalvia</taxon>
        <taxon>Autobranchia</taxon>
        <taxon>Pteriomorphia</taxon>
        <taxon>Mytilida</taxon>
        <taxon>Mytiloidea</taxon>
        <taxon>Mytilidae</taxon>
        <taxon>Mytilinae</taxon>
        <taxon>Mytilus</taxon>
    </lineage>
</organism>
<name>A0A6J8E3Q0_MYTCO</name>
<dbReference type="AlphaFoldDB" id="A0A6J8E3Q0"/>